<organism evidence="2">
    <name type="scientific">Homalodisca liturata</name>
    <dbReference type="NCBI Taxonomy" id="320908"/>
    <lineage>
        <taxon>Eukaryota</taxon>
        <taxon>Metazoa</taxon>
        <taxon>Ecdysozoa</taxon>
        <taxon>Arthropoda</taxon>
        <taxon>Hexapoda</taxon>
        <taxon>Insecta</taxon>
        <taxon>Pterygota</taxon>
        <taxon>Neoptera</taxon>
        <taxon>Paraneoptera</taxon>
        <taxon>Hemiptera</taxon>
        <taxon>Auchenorrhyncha</taxon>
        <taxon>Membracoidea</taxon>
        <taxon>Cicadellidae</taxon>
        <taxon>Cicadellinae</taxon>
        <taxon>Proconiini</taxon>
        <taxon>Homalodisca</taxon>
    </lineage>
</organism>
<dbReference type="EMBL" id="GECU01012478">
    <property type="protein sequence ID" value="JAS95228.1"/>
    <property type="molecule type" value="Transcribed_RNA"/>
</dbReference>
<dbReference type="AlphaFoldDB" id="A0A1B6J7U1"/>
<feature type="region of interest" description="Disordered" evidence="1">
    <location>
        <begin position="69"/>
        <end position="95"/>
    </location>
</feature>
<evidence type="ECO:0000256" key="1">
    <source>
        <dbReference type="SAM" id="MobiDB-lite"/>
    </source>
</evidence>
<protein>
    <submittedName>
        <fullName evidence="2">Uncharacterized protein</fullName>
    </submittedName>
</protein>
<accession>A0A1B6J7U1</accession>
<proteinExistence type="predicted"/>
<reference evidence="2" key="1">
    <citation type="submission" date="2015-11" db="EMBL/GenBank/DDBJ databases">
        <title>De novo transcriptome assembly of four potential Pierce s Disease insect vectors from Arizona vineyards.</title>
        <authorList>
            <person name="Tassone E.E."/>
        </authorList>
    </citation>
    <scope>NUCLEOTIDE SEQUENCE</scope>
</reference>
<evidence type="ECO:0000313" key="2">
    <source>
        <dbReference type="EMBL" id="JAS95228.1"/>
    </source>
</evidence>
<feature type="non-terminal residue" evidence="2">
    <location>
        <position position="1"/>
    </location>
</feature>
<sequence length="125" mass="14309">PRIKKGFELKRVNSESFVTKNVHECSVSQNKKSPVCLMSRNTTEIPPTKSKLPIRTFDKSLKSSLVKYFSKPGSAPQSEKSQTESTEQEKYQSESKNLCFEYSPEKIKRPVYKYFPKPLGINDGK</sequence>
<name>A0A1B6J7U1_9HEMI</name>
<gene>
    <name evidence="2" type="ORF">g.5431</name>
</gene>